<name>A0A6B0TUE6_IXORI</name>
<evidence type="ECO:0000313" key="1">
    <source>
        <dbReference type="EMBL" id="MXU82868.1"/>
    </source>
</evidence>
<sequence length="71" mass="7962">MPAAQRLTTGCCLITATLSPVPRDATSASQPLELQQASIFVDLWCMEHTSRLHFSFKPLKMKFLNFHPITS</sequence>
<accession>A0A6B0TUE6</accession>
<reference evidence="1" key="1">
    <citation type="submission" date="2019-12" db="EMBL/GenBank/DDBJ databases">
        <title>An insight into the sialome of adult female Ixodes ricinus ticks feeding for 6 days.</title>
        <authorList>
            <person name="Perner J."/>
            <person name="Ribeiro J.M.C."/>
        </authorList>
    </citation>
    <scope>NUCLEOTIDE SEQUENCE</scope>
    <source>
        <strain evidence="1">Semi-engorged</strain>
        <tissue evidence="1">Salivary glands</tissue>
    </source>
</reference>
<proteinExistence type="predicted"/>
<dbReference type="AlphaFoldDB" id="A0A6B0TUE6"/>
<dbReference type="EMBL" id="GIFC01000785">
    <property type="protein sequence ID" value="MXU82868.1"/>
    <property type="molecule type" value="Transcribed_RNA"/>
</dbReference>
<organism evidence="1">
    <name type="scientific">Ixodes ricinus</name>
    <name type="common">Common tick</name>
    <name type="synonym">Acarus ricinus</name>
    <dbReference type="NCBI Taxonomy" id="34613"/>
    <lineage>
        <taxon>Eukaryota</taxon>
        <taxon>Metazoa</taxon>
        <taxon>Ecdysozoa</taxon>
        <taxon>Arthropoda</taxon>
        <taxon>Chelicerata</taxon>
        <taxon>Arachnida</taxon>
        <taxon>Acari</taxon>
        <taxon>Parasitiformes</taxon>
        <taxon>Ixodida</taxon>
        <taxon>Ixodoidea</taxon>
        <taxon>Ixodidae</taxon>
        <taxon>Ixodinae</taxon>
        <taxon>Ixodes</taxon>
    </lineage>
</organism>
<protein>
    <submittedName>
        <fullName evidence="1">Putative secreted protein</fullName>
    </submittedName>
</protein>